<evidence type="ECO:0000313" key="13">
    <source>
        <dbReference type="EMBL" id="RXH76250.1"/>
    </source>
</evidence>
<keyword evidence="7" id="KW-0663">Pyridoxal phosphate</keyword>
<evidence type="ECO:0000256" key="11">
    <source>
        <dbReference type="SAM" id="MobiDB-lite"/>
    </source>
</evidence>
<dbReference type="STRING" id="3750.A0A498HZJ2"/>
<feature type="region of interest" description="Disordered" evidence="11">
    <location>
        <begin position="1"/>
        <end position="20"/>
    </location>
</feature>
<evidence type="ECO:0000256" key="6">
    <source>
        <dbReference type="ARBA" id="ARBA00022679"/>
    </source>
</evidence>
<evidence type="ECO:0000259" key="12">
    <source>
        <dbReference type="Pfam" id="PF00155"/>
    </source>
</evidence>
<accession>A0A498HZJ2</accession>
<evidence type="ECO:0000256" key="4">
    <source>
        <dbReference type="ARBA" id="ARBA00022576"/>
    </source>
</evidence>
<evidence type="ECO:0000313" key="14">
    <source>
        <dbReference type="Proteomes" id="UP000290289"/>
    </source>
</evidence>
<name>A0A498HZJ2_MALDO</name>
<evidence type="ECO:0000256" key="2">
    <source>
        <dbReference type="ARBA" id="ARBA00005011"/>
    </source>
</evidence>
<dbReference type="InterPro" id="IPR015421">
    <property type="entry name" value="PyrdxlP-dep_Trfase_major"/>
</dbReference>
<dbReference type="PANTHER" id="PTHR42885:SF2">
    <property type="entry name" value="HISTIDINOL-PHOSPHATE AMINOTRANSFERASE"/>
    <property type="match status" value="1"/>
</dbReference>
<dbReference type="InterPro" id="IPR015422">
    <property type="entry name" value="PyrdxlP-dep_Trfase_small"/>
</dbReference>
<dbReference type="InterPro" id="IPR005861">
    <property type="entry name" value="HisP_aminotrans"/>
</dbReference>
<evidence type="ECO:0000256" key="1">
    <source>
        <dbReference type="ARBA" id="ARBA00001933"/>
    </source>
</evidence>
<evidence type="ECO:0000256" key="3">
    <source>
        <dbReference type="ARBA" id="ARBA00012748"/>
    </source>
</evidence>
<dbReference type="InterPro" id="IPR015424">
    <property type="entry name" value="PyrdxlP-dep_Trfase"/>
</dbReference>
<dbReference type="InterPro" id="IPR004839">
    <property type="entry name" value="Aminotransferase_I/II_large"/>
</dbReference>
<keyword evidence="4" id="KW-0032">Aminotransferase</keyword>
<keyword evidence="5" id="KW-0028">Amino-acid biosynthesis</keyword>
<dbReference type="GO" id="GO:0030170">
    <property type="term" value="F:pyridoxal phosphate binding"/>
    <property type="evidence" value="ECO:0007669"/>
    <property type="project" value="InterPro"/>
</dbReference>
<keyword evidence="8" id="KW-0368">Histidine biosynthesis</keyword>
<reference evidence="13 14" key="1">
    <citation type="submission" date="2018-10" db="EMBL/GenBank/DDBJ databases">
        <title>A high-quality apple genome assembly.</title>
        <authorList>
            <person name="Hu J."/>
        </authorList>
    </citation>
    <scope>NUCLEOTIDE SEQUENCE [LARGE SCALE GENOMIC DNA]</scope>
    <source>
        <strain evidence="14">cv. HFTH1</strain>
        <tissue evidence="13">Young leaf</tissue>
    </source>
</reference>
<dbReference type="SUPFAM" id="SSF53383">
    <property type="entry name" value="PLP-dependent transferases"/>
    <property type="match status" value="1"/>
</dbReference>
<comment type="pathway">
    <text evidence="2">Amino-acid biosynthesis; L-histidine biosynthesis; L-histidine from 5-phospho-alpha-D-ribose 1-diphosphate: step 7/9.</text>
</comment>
<dbReference type="EMBL" id="RDQH01000340">
    <property type="protein sequence ID" value="RXH76250.1"/>
    <property type="molecule type" value="Genomic_DNA"/>
</dbReference>
<evidence type="ECO:0000256" key="9">
    <source>
        <dbReference type="ARBA" id="ARBA00030262"/>
    </source>
</evidence>
<comment type="cofactor">
    <cofactor evidence="1">
        <name>pyridoxal 5'-phosphate</name>
        <dbReference type="ChEBI" id="CHEBI:597326"/>
    </cofactor>
</comment>
<feature type="domain" description="Aminotransferase class I/classII large" evidence="12">
    <location>
        <begin position="68"/>
        <end position="382"/>
    </location>
</feature>
<dbReference type="Proteomes" id="UP000290289">
    <property type="component" value="Chromosome 14"/>
</dbReference>
<evidence type="ECO:0000256" key="8">
    <source>
        <dbReference type="ARBA" id="ARBA00023102"/>
    </source>
</evidence>
<dbReference type="Gene3D" id="3.90.1150.10">
    <property type="entry name" value="Aspartate Aminotransferase, domain 1"/>
    <property type="match status" value="1"/>
</dbReference>
<keyword evidence="6" id="KW-0808">Transferase</keyword>
<dbReference type="PANTHER" id="PTHR42885">
    <property type="entry name" value="HISTIDINOL-PHOSPHATE AMINOTRANSFERASE-RELATED"/>
    <property type="match status" value="1"/>
</dbReference>
<evidence type="ECO:0000256" key="7">
    <source>
        <dbReference type="ARBA" id="ARBA00022898"/>
    </source>
</evidence>
<dbReference type="GO" id="GO:0004400">
    <property type="term" value="F:histidinol-phosphate transaminase activity"/>
    <property type="evidence" value="ECO:0007669"/>
    <property type="project" value="UniProtKB-EC"/>
</dbReference>
<dbReference type="NCBIfam" id="TIGR01141">
    <property type="entry name" value="hisC"/>
    <property type="match status" value="1"/>
</dbReference>
<keyword evidence="14" id="KW-1185">Reference proteome</keyword>
<dbReference type="CDD" id="cd00609">
    <property type="entry name" value="AAT_like"/>
    <property type="match status" value="1"/>
</dbReference>
<dbReference type="Pfam" id="PF00155">
    <property type="entry name" value="Aminotran_1_2"/>
    <property type="match status" value="1"/>
</dbReference>
<sequence>MASTIPVQHKPVNDGQQRLTGDSYIRPHLRNLSPYQPILPFEIRSLPGMRGCPGVQVLSTRLGRKPEDIIKLDANENPYGPPPEVTLGALKFPYIYPDPESRRLRAALAKDSGLESDYILVGCGAGELIDLIMRSELNIICVLDPGDKIVDCAPTFTMYEFDAAVNAASVIKEVISDVVLQEKPKCIFLTSPNNPDGSIISDEILLKILELPILVVLDEAYIEFSGLESRMRWVKKHENLIVLRTFSKRAGLAGLRVGYGAFPLSIIEYLWRAKQPYNVSVTAEVSACAALQNPTYLETVKEALLRERERLFNLLKQLQFLNPYPSYSNFILCEVTSGMDPKKLKEDLAKMGVMIRHYNNKELKGYVRISVGKPEHTDILIDCLRRLSPKYSTLNQFLSFFLCQHLVRDWSCILFVNLLLKSQRFQGKLAF</sequence>
<dbReference type="Gene3D" id="3.40.640.10">
    <property type="entry name" value="Type I PLP-dependent aspartate aminotransferase-like (Major domain)"/>
    <property type="match status" value="1"/>
</dbReference>
<comment type="catalytic activity">
    <reaction evidence="10">
        <text>L-histidinol phosphate + 2-oxoglutarate = 3-(imidazol-4-yl)-2-oxopropyl phosphate + L-glutamate</text>
        <dbReference type="Rhea" id="RHEA:23744"/>
        <dbReference type="ChEBI" id="CHEBI:16810"/>
        <dbReference type="ChEBI" id="CHEBI:29985"/>
        <dbReference type="ChEBI" id="CHEBI:57766"/>
        <dbReference type="ChEBI" id="CHEBI:57980"/>
        <dbReference type="EC" id="2.6.1.9"/>
    </reaction>
</comment>
<evidence type="ECO:0000256" key="5">
    <source>
        <dbReference type="ARBA" id="ARBA00022605"/>
    </source>
</evidence>
<dbReference type="GO" id="GO:0000105">
    <property type="term" value="P:L-histidine biosynthetic process"/>
    <property type="evidence" value="ECO:0007669"/>
    <property type="project" value="UniProtKB-KW"/>
</dbReference>
<protein>
    <recommendedName>
        <fullName evidence="3">histidinol-phosphate transaminase</fullName>
        <ecNumber evidence="3">2.6.1.9</ecNumber>
    </recommendedName>
    <alternativeName>
        <fullName evidence="9">Imidazole acetol-phosphate transaminase</fullName>
    </alternativeName>
</protein>
<gene>
    <name evidence="13" type="ORF">DVH24_019138</name>
</gene>
<evidence type="ECO:0000256" key="10">
    <source>
        <dbReference type="ARBA" id="ARBA00047481"/>
    </source>
</evidence>
<comment type="caution">
    <text evidence="13">The sequence shown here is derived from an EMBL/GenBank/DDBJ whole genome shotgun (WGS) entry which is preliminary data.</text>
</comment>
<organism evidence="13 14">
    <name type="scientific">Malus domestica</name>
    <name type="common">Apple</name>
    <name type="synonym">Pyrus malus</name>
    <dbReference type="NCBI Taxonomy" id="3750"/>
    <lineage>
        <taxon>Eukaryota</taxon>
        <taxon>Viridiplantae</taxon>
        <taxon>Streptophyta</taxon>
        <taxon>Embryophyta</taxon>
        <taxon>Tracheophyta</taxon>
        <taxon>Spermatophyta</taxon>
        <taxon>Magnoliopsida</taxon>
        <taxon>eudicotyledons</taxon>
        <taxon>Gunneridae</taxon>
        <taxon>Pentapetalae</taxon>
        <taxon>rosids</taxon>
        <taxon>fabids</taxon>
        <taxon>Rosales</taxon>
        <taxon>Rosaceae</taxon>
        <taxon>Amygdaloideae</taxon>
        <taxon>Maleae</taxon>
        <taxon>Malus</taxon>
    </lineage>
</organism>
<dbReference type="EC" id="2.6.1.9" evidence="3"/>
<dbReference type="AlphaFoldDB" id="A0A498HZJ2"/>
<proteinExistence type="predicted"/>